<keyword evidence="1" id="KW-0732">Signal</keyword>
<organism evidence="2 3">
    <name type="scientific">Byssochlamys spectabilis (strain No. 5 / NBRC 109023)</name>
    <name type="common">Paecilomyces variotii</name>
    <dbReference type="NCBI Taxonomy" id="1356009"/>
    <lineage>
        <taxon>Eukaryota</taxon>
        <taxon>Fungi</taxon>
        <taxon>Dikarya</taxon>
        <taxon>Ascomycota</taxon>
        <taxon>Pezizomycotina</taxon>
        <taxon>Eurotiomycetes</taxon>
        <taxon>Eurotiomycetidae</taxon>
        <taxon>Eurotiales</taxon>
        <taxon>Thermoascaceae</taxon>
        <taxon>Paecilomyces</taxon>
    </lineage>
</organism>
<dbReference type="EMBL" id="BAUL01000023">
    <property type="protein sequence ID" value="GAD92404.1"/>
    <property type="molecule type" value="Genomic_DNA"/>
</dbReference>
<dbReference type="Proteomes" id="UP000018001">
    <property type="component" value="Unassembled WGS sequence"/>
</dbReference>
<protein>
    <submittedName>
        <fullName evidence="2">Uncharacterized protein</fullName>
    </submittedName>
</protein>
<sequence>MVIIPQGHTASVLGMVLCLSSGPVQLQPPRQSCLAKEDGLMVALSLVEGTSAKPGVIWVGCAGFAVFSDNPLHLYDHPPFYWLKSAVSKPAGEQEQRRRRSASRHRDAPRIFLDCPCTISILTLVSRLEPLSYTCLIGLPLGLHTRPPAGGKWSQSEPVARPAGIVGADDPILAVSFHSRALIAQPYSIVGRDACSLSLPEALGILNATLHCSSSSSSSTLLDILSMSLASQSGRNSSSHPALLLEALADPIASRCQSSPVMRCDAMRCDAQTWHCDAVSSNGNREHRPSCSCAIFCPGLVASWELNATTTGETPRKRPLQICTSEAISLKDLPLTNPPSRLRCSSHRASISTGTDALCIHRTSIEAPNRLSLPLFLWNTFPVRSRVVGLWASETSVSIGSCPDLALIHGRACLVATGRRRTAADAGDDLFASLLRPRTEPDGDLDRQLRDVIYGSYGTL</sequence>
<accession>V5F8W5</accession>
<feature type="chain" id="PRO_5004732790" evidence="1">
    <location>
        <begin position="27"/>
        <end position="460"/>
    </location>
</feature>
<evidence type="ECO:0000313" key="2">
    <source>
        <dbReference type="EMBL" id="GAD92404.1"/>
    </source>
</evidence>
<evidence type="ECO:0000256" key="1">
    <source>
        <dbReference type="SAM" id="SignalP"/>
    </source>
</evidence>
<reference evidence="3" key="1">
    <citation type="journal article" date="2014" name="Genome Announc.">
        <title>Draft genome sequence of the formaldehyde-resistant fungus Byssochlamys spectabilis No. 5 (anamorph Paecilomyces variotii No. 5) (NBRC109023).</title>
        <authorList>
            <person name="Oka T."/>
            <person name="Ekino K."/>
            <person name="Fukuda K."/>
            <person name="Nomura Y."/>
        </authorList>
    </citation>
    <scope>NUCLEOTIDE SEQUENCE [LARGE SCALE GENOMIC DNA]</scope>
    <source>
        <strain evidence="3">No. 5 / NBRC 109023</strain>
    </source>
</reference>
<gene>
    <name evidence="2" type="ORF">PVAR5_0995</name>
</gene>
<keyword evidence="3" id="KW-1185">Reference proteome</keyword>
<feature type="signal peptide" evidence="1">
    <location>
        <begin position="1"/>
        <end position="26"/>
    </location>
</feature>
<proteinExistence type="predicted"/>
<dbReference type="HOGENOM" id="CLU_594455_0_0_1"/>
<evidence type="ECO:0000313" key="3">
    <source>
        <dbReference type="Proteomes" id="UP000018001"/>
    </source>
</evidence>
<dbReference type="InParanoid" id="V5F8W5"/>
<dbReference type="AlphaFoldDB" id="V5F8W5"/>
<name>V5F8W5_BYSSN</name>
<comment type="caution">
    <text evidence="2">The sequence shown here is derived from an EMBL/GenBank/DDBJ whole genome shotgun (WGS) entry which is preliminary data.</text>
</comment>